<reference evidence="6" key="1">
    <citation type="submission" date="2017-02" db="UniProtKB">
        <authorList>
            <consortium name="WormBaseParasite"/>
        </authorList>
    </citation>
    <scope>IDENTIFICATION</scope>
</reference>
<dbReference type="GO" id="GO:0004305">
    <property type="term" value="F:ethanolamine kinase activity"/>
    <property type="evidence" value="ECO:0007669"/>
    <property type="project" value="TreeGrafter"/>
</dbReference>
<dbReference type="GO" id="GO:0004103">
    <property type="term" value="F:choline kinase activity"/>
    <property type="evidence" value="ECO:0007669"/>
    <property type="project" value="TreeGrafter"/>
</dbReference>
<evidence type="ECO:0000313" key="6">
    <source>
        <dbReference type="WBParaSite" id="EVEC_0001270001-mRNA-1"/>
    </source>
</evidence>
<keyword evidence="1" id="KW-0444">Lipid biosynthesis</keyword>
<dbReference type="SUPFAM" id="SSF56112">
    <property type="entry name" value="Protein kinase-like (PK-like)"/>
    <property type="match status" value="1"/>
</dbReference>
<protein>
    <submittedName>
        <fullName evidence="6">Choline/ethanolamine kinase</fullName>
    </submittedName>
</protein>
<dbReference type="Proteomes" id="UP000274131">
    <property type="component" value="Unassembled WGS sequence"/>
</dbReference>
<comment type="similarity">
    <text evidence="3">Belongs to the choline/ethanolamine kinase family.</text>
</comment>
<dbReference type="OrthoDB" id="3649325at2759"/>
<proteinExistence type="inferred from homology"/>
<keyword evidence="1" id="KW-0443">Lipid metabolism</keyword>
<dbReference type="PANTHER" id="PTHR22603:SF93">
    <property type="entry name" value="RE24176P"/>
    <property type="match status" value="1"/>
</dbReference>
<dbReference type="Pfam" id="PF01633">
    <property type="entry name" value="Choline_kinase"/>
    <property type="match status" value="1"/>
</dbReference>
<evidence type="ECO:0000256" key="2">
    <source>
        <dbReference type="ARBA" id="ARBA00023264"/>
    </source>
</evidence>
<sequence length="372" mass="42664">MDKTQANGHQHDFKNTLLSRLKEIFAKNIDDPALRGEAWRLCSKYIGGLWKAISADDIVIRVQTGGMNNFIFIVSVTESFRKASEEPTAVILRIYFSEDIECTLVDSIISVILSERGIGPAVLGVFPGGRIEEYIPSRIITNEELCNIHVGYEVGKILATVHSLNVAISKENRLDTVVDEMVSRLRSSSKWKKSHKMRTTLTKWEENLFPSKITVDLLAEEYELAKRCAAHSGSPVVFTNNDLHEGNLLLRDGVKITKEGIFGCPTGLAPLVLIDYEYGGYYYRGFDFCHYCCECCQDNTNEKWPGYRIMEDHWPDDSHQRRYAEGYLDQIEMQAEDFPVDAAKYDFFEYGFDRLAVYYKWKSEMTKYLKLE</sequence>
<dbReference type="Gene3D" id="3.90.1200.10">
    <property type="match status" value="1"/>
</dbReference>
<keyword evidence="2" id="KW-1208">Phospholipid metabolism</keyword>
<gene>
    <name evidence="4" type="ORF">EVEC_LOCUS11873</name>
</gene>
<dbReference type="GO" id="GO:0006646">
    <property type="term" value="P:phosphatidylethanolamine biosynthetic process"/>
    <property type="evidence" value="ECO:0007669"/>
    <property type="project" value="TreeGrafter"/>
</dbReference>
<evidence type="ECO:0000313" key="5">
    <source>
        <dbReference type="Proteomes" id="UP000274131"/>
    </source>
</evidence>
<evidence type="ECO:0000256" key="1">
    <source>
        <dbReference type="ARBA" id="ARBA00023209"/>
    </source>
</evidence>
<dbReference type="InterPro" id="IPR011009">
    <property type="entry name" value="Kinase-like_dom_sf"/>
</dbReference>
<keyword evidence="1" id="KW-0594">Phospholipid biosynthesis</keyword>
<keyword evidence="5" id="KW-1185">Reference proteome</keyword>
<organism evidence="6">
    <name type="scientific">Enterobius vermicularis</name>
    <name type="common">Human pinworm</name>
    <dbReference type="NCBI Taxonomy" id="51028"/>
    <lineage>
        <taxon>Eukaryota</taxon>
        <taxon>Metazoa</taxon>
        <taxon>Ecdysozoa</taxon>
        <taxon>Nematoda</taxon>
        <taxon>Chromadorea</taxon>
        <taxon>Rhabditida</taxon>
        <taxon>Spirurina</taxon>
        <taxon>Oxyuridomorpha</taxon>
        <taxon>Oxyuroidea</taxon>
        <taxon>Oxyuridae</taxon>
        <taxon>Enterobius</taxon>
    </lineage>
</organism>
<evidence type="ECO:0000256" key="3">
    <source>
        <dbReference type="ARBA" id="ARBA00038211"/>
    </source>
</evidence>
<accession>A0A0N4VNX7</accession>
<dbReference type="PANTHER" id="PTHR22603">
    <property type="entry name" value="CHOLINE/ETHANOALAMINE KINASE"/>
    <property type="match status" value="1"/>
</dbReference>
<dbReference type="AlphaFoldDB" id="A0A0N4VNX7"/>
<dbReference type="WBParaSite" id="EVEC_0001270001-mRNA-1">
    <property type="protein sequence ID" value="EVEC_0001270001-mRNA-1"/>
    <property type="gene ID" value="EVEC_0001270001"/>
</dbReference>
<dbReference type="STRING" id="51028.A0A0N4VNX7"/>
<reference evidence="4 5" key="2">
    <citation type="submission" date="2018-10" db="EMBL/GenBank/DDBJ databases">
        <authorList>
            <consortium name="Pathogen Informatics"/>
        </authorList>
    </citation>
    <scope>NUCLEOTIDE SEQUENCE [LARGE SCALE GENOMIC DNA]</scope>
</reference>
<dbReference type="EMBL" id="UXUI01012876">
    <property type="protein sequence ID" value="VDD97122.1"/>
    <property type="molecule type" value="Genomic_DNA"/>
</dbReference>
<dbReference type="GO" id="GO:0005737">
    <property type="term" value="C:cytoplasm"/>
    <property type="evidence" value="ECO:0007669"/>
    <property type="project" value="TreeGrafter"/>
</dbReference>
<evidence type="ECO:0000313" key="4">
    <source>
        <dbReference type="EMBL" id="VDD97122.1"/>
    </source>
</evidence>
<name>A0A0N4VNX7_ENTVE</name>
<dbReference type="Gene3D" id="3.30.200.20">
    <property type="entry name" value="Phosphorylase Kinase, domain 1"/>
    <property type="match status" value="1"/>
</dbReference>